<dbReference type="InterPro" id="IPR028098">
    <property type="entry name" value="Glyco_trans_4-like_N"/>
</dbReference>
<dbReference type="PANTHER" id="PTHR45947:SF3">
    <property type="entry name" value="SULFOQUINOVOSYL TRANSFERASE SQD2"/>
    <property type="match status" value="1"/>
</dbReference>
<comment type="caution">
    <text evidence="3">The sequence shown here is derived from an EMBL/GenBank/DDBJ whole genome shotgun (WGS) entry which is preliminary data.</text>
</comment>
<accession>A0A9D1NYA1</accession>
<dbReference type="InterPro" id="IPR050194">
    <property type="entry name" value="Glycosyltransferase_grp1"/>
</dbReference>
<dbReference type="InterPro" id="IPR001296">
    <property type="entry name" value="Glyco_trans_1"/>
</dbReference>
<dbReference type="AlphaFoldDB" id="A0A9D1NYA1"/>
<protein>
    <submittedName>
        <fullName evidence="3">Glycosyltransferase</fullName>
    </submittedName>
</protein>
<reference evidence="3" key="1">
    <citation type="submission" date="2020-10" db="EMBL/GenBank/DDBJ databases">
        <authorList>
            <person name="Gilroy R."/>
        </authorList>
    </citation>
    <scope>NUCLEOTIDE SEQUENCE</scope>
    <source>
        <strain evidence="3">ChiBcec6-7307</strain>
    </source>
</reference>
<reference evidence="3" key="2">
    <citation type="journal article" date="2021" name="PeerJ">
        <title>Extensive microbial diversity within the chicken gut microbiome revealed by metagenomics and culture.</title>
        <authorList>
            <person name="Gilroy R."/>
            <person name="Ravi A."/>
            <person name="Getino M."/>
            <person name="Pursley I."/>
            <person name="Horton D.L."/>
            <person name="Alikhan N.F."/>
            <person name="Baker D."/>
            <person name="Gharbi K."/>
            <person name="Hall N."/>
            <person name="Watson M."/>
            <person name="Adriaenssens E.M."/>
            <person name="Foster-Nyarko E."/>
            <person name="Jarju S."/>
            <person name="Secka A."/>
            <person name="Antonio M."/>
            <person name="Oren A."/>
            <person name="Chaudhuri R.R."/>
            <person name="La Ragione R."/>
            <person name="Hildebrand F."/>
            <person name="Pallen M.J."/>
        </authorList>
    </citation>
    <scope>NUCLEOTIDE SEQUENCE</scope>
    <source>
        <strain evidence="3">ChiBcec6-7307</strain>
    </source>
</reference>
<dbReference type="GO" id="GO:0016758">
    <property type="term" value="F:hexosyltransferase activity"/>
    <property type="evidence" value="ECO:0007669"/>
    <property type="project" value="TreeGrafter"/>
</dbReference>
<evidence type="ECO:0000313" key="3">
    <source>
        <dbReference type="EMBL" id="HIV23070.1"/>
    </source>
</evidence>
<dbReference type="Proteomes" id="UP000886889">
    <property type="component" value="Unassembled WGS sequence"/>
</dbReference>
<feature type="domain" description="Glycosyl transferase family 1" evidence="1">
    <location>
        <begin position="200"/>
        <end position="350"/>
    </location>
</feature>
<dbReference type="SUPFAM" id="SSF53756">
    <property type="entry name" value="UDP-Glycosyltransferase/glycogen phosphorylase"/>
    <property type="match status" value="1"/>
</dbReference>
<dbReference type="Pfam" id="PF13439">
    <property type="entry name" value="Glyco_transf_4"/>
    <property type="match status" value="1"/>
</dbReference>
<gene>
    <name evidence="3" type="ORF">IAC80_03930</name>
</gene>
<proteinExistence type="predicted"/>
<dbReference type="PANTHER" id="PTHR45947">
    <property type="entry name" value="SULFOQUINOVOSYL TRANSFERASE SQD2"/>
    <property type="match status" value="1"/>
</dbReference>
<feature type="domain" description="Glycosyltransferase subfamily 4-like N-terminal" evidence="2">
    <location>
        <begin position="14"/>
        <end position="189"/>
    </location>
</feature>
<evidence type="ECO:0000259" key="1">
    <source>
        <dbReference type="Pfam" id="PF00534"/>
    </source>
</evidence>
<dbReference type="EMBL" id="DVOS01000037">
    <property type="protein sequence ID" value="HIV23070.1"/>
    <property type="molecule type" value="Genomic_DNA"/>
</dbReference>
<dbReference type="Pfam" id="PF00534">
    <property type="entry name" value="Glycos_transf_1"/>
    <property type="match status" value="1"/>
</dbReference>
<evidence type="ECO:0000313" key="4">
    <source>
        <dbReference type="Proteomes" id="UP000886889"/>
    </source>
</evidence>
<evidence type="ECO:0000259" key="2">
    <source>
        <dbReference type="Pfam" id="PF13439"/>
    </source>
</evidence>
<dbReference type="Gene3D" id="3.40.50.2000">
    <property type="entry name" value="Glycogen Phosphorylase B"/>
    <property type="match status" value="2"/>
</dbReference>
<sequence length="392" mass="43931">MKILITTDWYAPSVNGVVTSVLNLKEKLEEQGHQVRVLTLAQNKGESWRQQGRREGNVWYLPSVGAGRIYPGARVVWGAGRRFVREMIAWKPDVVHSQCEFTTFWFAAKIAKAAGAPLLHTYHTVYEDYTHYFSPNRAFGKKAAAVFSRLVLGRVDGVIVPTDKVKRLLEGYGVRQPIWTVPSGIDCARFRKARRERKERPAGASLRLLFLGRLAREKNLEELLIWMAGSRGKNYHLLVVGDGPHRPELEALAGRLGLYGRVEFAGMVPPEQTAFWYQKGDVFVCASRSETQGLTYLEALAAGLPAVCRADDCLEGVIENGRNGWQYQSRSQFFEALEKLEDPALYHRMSGQALLAASRFDSGRFGERILAVYQKSCGTSRALSYAGREGTV</sequence>
<name>A0A9D1NYA1_9FIRM</name>
<organism evidence="3 4">
    <name type="scientific">Candidatus Merdiplasma excrementigallinarum</name>
    <dbReference type="NCBI Taxonomy" id="2840864"/>
    <lineage>
        <taxon>Bacteria</taxon>
        <taxon>Bacillati</taxon>
        <taxon>Bacillota</taxon>
        <taxon>Clostridia</taxon>
        <taxon>Lachnospirales</taxon>
        <taxon>Lachnospiraceae</taxon>
        <taxon>Lachnospiraceae incertae sedis</taxon>
        <taxon>Candidatus Merdiplasma</taxon>
    </lineage>
</organism>